<comment type="caution">
    <text evidence="4">The sequence shown here is derived from an EMBL/GenBank/DDBJ whole genome shotgun (WGS) entry which is preliminary data.</text>
</comment>
<keyword evidence="1" id="KW-0472">Membrane</keyword>
<evidence type="ECO:0000313" key="5">
    <source>
        <dbReference type="Proteomes" id="UP000295662"/>
    </source>
</evidence>
<keyword evidence="1" id="KW-0812">Transmembrane</keyword>
<evidence type="ECO:0000259" key="2">
    <source>
        <dbReference type="Pfam" id="PF14219"/>
    </source>
</evidence>
<keyword evidence="1" id="KW-1133">Transmembrane helix</keyword>
<dbReference type="InterPro" id="IPR025565">
    <property type="entry name" value="DUF4328"/>
</dbReference>
<dbReference type="AlphaFoldDB" id="A0A4R7RIG2"/>
<name>A0A4R7RIG2_9BACT</name>
<dbReference type="Proteomes" id="UP000295662">
    <property type="component" value="Unassembled WGS sequence"/>
</dbReference>
<feature type="domain" description="DUF4328" evidence="2">
    <location>
        <begin position="134"/>
        <end position="288"/>
    </location>
</feature>
<organism evidence="4 5">
    <name type="scientific">Prosthecobacter fusiformis</name>
    <dbReference type="NCBI Taxonomy" id="48464"/>
    <lineage>
        <taxon>Bacteria</taxon>
        <taxon>Pseudomonadati</taxon>
        <taxon>Verrucomicrobiota</taxon>
        <taxon>Verrucomicrobiia</taxon>
        <taxon>Verrucomicrobiales</taxon>
        <taxon>Verrucomicrobiaceae</taxon>
        <taxon>Prosthecobacter</taxon>
    </lineage>
</organism>
<feature type="transmembrane region" description="Helical" evidence="1">
    <location>
        <begin position="226"/>
        <end position="247"/>
    </location>
</feature>
<feature type="domain" description="GYF" evidence="3">
    <location>
        <begin position="16"/>
        <end position="47"/>
    </location>
</feature>
<keyword evidence="5" id="KW-1185">Reference proteome</keyword>
<evidence type="ECO:0000313" key="4">
    <source>
        <dbReference type="EMBL" id="TDU63088.1"/>
    </source>
</evidence>
<accession>A0A4R7RIG2</accession>
<sequence length="298" mass="33336">MSAIHITTGSGQSKIYEEDQARALWMEGHFGEGTLFWREGMAEWQPIAILFPPTAVYQPTPAYRPGMPPLPLDPNQGANSVFGAPNQGPYRFAKDPTTLTKVLKVLLWLELAVVVVSLLSDFAQMSMIKSGGFTDAEAEANDQRQAMIGVAYLVVFIITGITFLKWIYRANVNCRGFGAQNMEFTPGWSVGWYFIPFLNLVRPFQAMKEIWKVSTDPQRWQMQQSAGILTLWWTLWILSNITGQITFRTSMAVNDLPSLEVATSASIASNLVDVPLTLVAITLVSRIYKKQHALTQRV</sequence>
<dbReference type="Pfam" id="PF14219">
    <property type="entry name" value="DUF4328"/>
    <property type="match status" value="1"/>
</dbReference>
<feature type="transmembrane region" description="Helical" evidence="1">
    <location>
        <begin position="146"/>
        <end position="168"/>
    </location>
</feature>
<feature type="transmembrane region" description="Helical" evidence="1">
    <location>
        <begin position="267"/>
        <end position="288"/>
    </location>
</feature>
<feature type="transmembrane region" description="Helical" evidence="1">
    <location>
        <begin position="105"/>
        <end position="125"/>
    </location>
</feature>
<reference evidence="4 5" key="1">
    <citation type="submission" date="2019-03" db="EMBL/GenBank/DDBJ databases">
        <title>Genomic Encyclopedia of Archaeal and Bacterial Type Strains, Phase II (KMG-II): from individual species to whole genera.</title>
        <authorList>
            <person name="Goeker M."/>
        </authorList>
    </citation>
    <scope>NUCLEOTIDE SEQUENCE [LARGE SCALE GENOMIC DNA]</scope>
    <source>
        <strain evidence="4 5">ATCC 25309</strain>
    </source>
</reference>
<dbReference type="EMBL" id="SOCA01000016">
    <property type="protein sequence ID" value="TDU63088.1"/>
    <property type="molecule type" value="Genomic_DNA"/>
</dbReference>
<protein>
    <submittedName>
        <fullName evidence="4">Uncharacterized protein DUF4339</fullName>
    </submittedName>
</protein>
<dbReference type="InterPro" id="IPR025640">
    <property type="entry name" value="GYF_2"/>
</dbReference>
<dbReference type="RefSeq" id="WP_133797469.1">
    <property type="nucleotide sequence ID" value="NZ_SOCA01000016.1"/>
</dbReference>
<gene>
    <name evidence="4" type="ORF">EI77_04510</name>
</gene>
<dbReference type="OrthoDB" id="4174975at2"/>
<dbReference type="Pfam" id="PF14237">
    <property type="entry name" value="GYF_2"/>
    <property type="match status" value="1"/>
</dbReference>
<evidence type="ECO:0000259" key="3">
    <source>
        <dbReference type="Pfam" id="PF14237"/>
    </source>
</evidence>
<proteinExistence type="predicted"/>
<evidence type="ECO:0000256" key="1">
    <source>
        <dbReference type="SAM" id="Phobius"/>
    </source>
</evidence>